<gene>
    <name evidence="3" type="primary">grpE</name>
    <name evidence="7" type="ORF">L0U88_06905</name>
</gene>
<comment type="subunit">
    <text evidence="3">Homodimer.</text>
</comment>
<dbReference type="PANTHER" id="PTHR21237">
    <property type="entry name" value="GRPE PROTEIN"/>
    <property type="match status" value="1"/>
</dbReference>
<reference evidence="7 8" key="1">
    <citation type="submission" date="2022-01" db="EMBL/GenBank/DDBJ databases">
        <title>Flavihumibacter sp. nov., isolated from sediment of a river.</title>
        <authorList>
            <person name="Liu H."/>
        </authorList>
    </citation>
    <scope>NUCLEOTIDE SEQUENCE [LARGE SCALE GENOMIC DNA]</scope>
    <source>
        <strain evidence="7 8">RY-1</strain>
    </source>
</reference>
<dbReference type="Proteomes" id="UP001200145">
    <property type="component" value="Unassembled WGS sequence"/>
</dbReference>
<keyword evidence="3 4" id="KW-0346">Stress response</keyword>
<dbReference type="Gene3D" id="2.30.22.10">
    <property type="entry name" value="Head domain of nucleotide exchange factor GrpE"/>
    <property type="match status" value="1"/>
</dbReference>
<dbReference type="Gene3D" id="3.90.20.20">
    <property type="match status" value="1"/>
</dbReference>
<dbReference type="PANTHER" id="PTHR21237:SF23">
    <property type="entry name" value="GRPE PROTEIN HOMOLOG, MITOCHONDRIAL"/>
    <property type="match status" value="1"/>
</dbReference>
<organism evidence="7 8">
    <name type="scientific">Flavihumibacter fluminis</name>
    <dbReference type="NCBI Taxonomy" id="2909236"/>
    <lineage>
        <taxon>Bacteria</taxon>
        <taxon>Pseudomonadati</taxon>
        <taxon>Bacteroidota</taxon>
        <taxon>Chitinophagia</taxon>
        <taxon>Chitinophagales</taxon>
        <taxon>Chitinophagaceae</taxon>
        <taxon>Flavihumibacter</taxon>
    </lineage>
</organism>
<dbReference type="HAMAP" id="MF_01151">
    <property type="entry name" value="GrpE"/>
    <property type="match status" value="1"/>
</dbReference>
<keyword evidence="8" id="KW-1185">Reference proteome</keyword>
<evidence type="ECO:0000256" key="3">
    <source>
        <dbReference type="HAMAP-Rule" id="MF_01151"/>
    </source>
</evidence>
<comment type="function">
    <text evidence="3 4">Participates actively in the response to hyperosmotic and heat shock by preventing the aggregation of stress-denatured proteins, in association with DnaK and GrpE. It is the nucleotide exchange factor for DnaK and may function as a thermosensor. Unfolded proteins bind initially to DnaJ; upon interaction with the DnaJ-bound protein, DnaK hydrolyzes its bound ATP, resulting in the formation of a stable complex. GrpE releases ADP from DnaK; ATP binding to DnaK triggers the release of the substrate protein, thus completing the reaction cycle. Several rounds of ATP-dependent interactions between DnaJ, DnaK and GrpE are required for fully efficient folding.</text>
</comment>
<comment type="subcellular location">
    <subcellularLocation>
        <location evidence="3">Cytoplasm</location>
    </subcellularLocation>
</comment>
<dbReference type="RefSeq" id="WP_234864958.1">
    <property type="nucleotide sequence ID" value="NZ_JAKEVY010000002.1"/>
</dbReference>
<sequence>MAENARFAANLYDMEEKEFKSTENEMDINSDSDVPGTTHLNEPVKEVSEFEKLEVELADLKDKYLRQAAEFDNFRKRTAKERLEMIQTAGKEVIGQLLEVLDDMERAEKQMESSEDLPALKEGANLIFNKLRNVLQGRGLKAMNAKGTEFNPDLHEAITEIPAPSPEWVGKVIDEVEKGYYLNDKIIRFAKVVVGK</sequence>
<keyword evidence="2 3" id="KW-0143">Chaperone</keyword>
<dbReference type="CDD" id="cd00446">
    <property type="entry name" value="GrpE"/>
    <property type="match status" value="1"/>
</dbReference>
<accession>A0ABS9BHM9</accession>
<dbReference type="Pfam" id="PF01025">
    <property type="entry name" value="GrpE"/>
    <property type="match status" value="1"/>
</dbReference>
<proteinExistence type="inferred from homology"/>
<evidence type="ECO:0000256" key="2">
    <source>
        <dbReference type="ARBA" id="ARBA00023186"/>
    </source>
</evidence>
<evidence type="ECO:0000256" key="1">
    <source>
        <dbReference type="ARBA" id="ARBA00009054"/>
    </source>
</evidence>
<feature type="region of interest" description="Disordered" evidence="6">
    <location>
        <begin position="19"/>
        <end position="43"/>
    </location>
</feature>
<dbReference type="InterPro" id="IPR009012">
    <property type="entry name" value="GrpE_head"/>
</dbReference>
<dbReference type="InterPro" id="IPR000740">
    <property type="entry name" value="GrpE"/>
</dbReference>
<evidence type="ECO:0000313" key="7">
    <source>
        <dbReference type="EMBL" id="MCF1714354.1"/>
    </source>
</evidence>
<evidence type="ECO:0000256" key="6">
    <source>
        <dbReference type="SAM" id="MobiDB-lite"/>
    </source>
</evidence>
<protein>
    <recommendedName>
        <fullName evidence="3 4">Protein GrpE</fullName>
    </recommendedName>
    <alternativeName>
        <fullName evidence="3">HSP-70 cofactor</fullName>
    </alternativeName>
</protein>
<dbReference type="PRINTS" id="PR00773">
    <property type="entry name" value="GRPEPROTEIN"/>
</dbReference>
<dbReference type="InterPro" id="IPR013805">
    <property type="entry name" value="GrpE_CC"/>
</dbReference>
<evidence type="ECO:0000256" key="4">
    <source>
        <dbReference type="RuleBase" id="RU000639"/>
    </source>
</evidence>
<dbReference type="PROSITE" id="PS01071">
    <property type="entry name" value="GRPE"/>
    <property type="match status" value="1"/>
</dbReference>
<evidence type="ECO:0000256" key="5">
    <source>
        <dbReference type="RuleBase" id="RU004478"/>
    </source>
</evidence>
<comment type="caution">
    <text evidence="7">The sequence shown here is derived from an EMBL/GenBank/DDBJ whole genome shotgun (WGS) entry which is preliminary data.</text>
</comment>
<dbReference type="SUPFAM" id="SSF51064">
    <property type="entry name" value="Head domain of nucleotide exchange factor GrpE"/>
    <property type="match status" value="1"/>
</dbReference>
<dbReference type="EMBL" id="JAKEVY010000002">
    <property type="protein sequence ID" value="MCF1714354.1"/>
    <property type="molecule type" value="Genomic_DNA"/>
</dbReference>
<comment type="similarity">
    <text evidence="1 3 5">Belongs to the GrpE family.</text>
</comment>
<keyword evidence="3" id="KW-0963">Cytoplasm</keyword>
<dbReference type="SUPFAM" id="SSF58014">
    <property type="entry name" value="Coiled-coil domain of nucleotide exchange factor GrpE"/>
    <property type="match status" value="1"/>
</dbReference>
<name>A0ABS9BHM9_9BACT</name>
<evidence type="ECO:0000313" key="8">
    <source>
        <dbReference type="Proteomes" id="UP001200145"/>
    </source>
</evidence>